<sequence>MSSLLSLRTCPPPTVLAVCHQTRGAAQKAALARMSVQTIGSARKNKEHWKAKVAMEMKYTSRDLPERVDFLSAAFYLLWYWVKAWLCSVYAQMLSDCLWTSRNNPINLLLKSNVKFDLPQFNRKTITPENIGKIASFSLADGTPGQVFGVPKSMWLEVFQGAPNLLFASSSTAMHTVKEEPLQSEVAVVVPETPWQQCLLVGHWPKLSVAHVTHPGNGEKHPVYLPVFPHMDTAQKIQELANSLYCMHEDQMMHITVLTNKMNALSKEVQQLTESNCCLKISLSDILASSNDKSWAGKLVKNLPVAMWFLVTWEGTYQQALMYQSIKE</sequence>
<organism evidence="1 2">
    <name type="scientific">Coprinopsis marcescibilis</name>
    <name type="common">Agaric fungus</name>
    <name type="synonym">Psathyrella marcescibilis</name>
    <dbReference type="NCBI Taxonomy" id="230819"/>
    <lineage>
        <taxon>Eukaryota</taxon>
        <taxon>Fungi</taxon>
        <taxon>Dikarya</taxon>
        <taxon>Basidiomycota</taxon>
        <taxon>Agaricomycotina</taxon>
        <taxon>Agaricomycetes</taxon>
        <taxon>Agaricomycetidae</taxon>
        <taxon>Agaricales</taxon>
        <taxon>Agaricineae</taxon>
        <taxon>Psathyrellaceae</taxon>
        <taxon>Coprinopsis</taxon>
    </lineage>
</organism>
<accession>A0A5C3KEV6</accession>
<evidence type="ECO:0000313" key="2">
    <source>
        <dbReference type="Proteomes" id="UP000307440"/>
    </source>
</evidence>
<keyword evidence="2" id="KW-1185">Reference proteome</keyword>
<reference evidence="1 2" key="1">
    <citation type="journal article" date="2019" name="Nat. Ecol. Evol.">
        <title>Megaphylogeny resolves global patterns of mushroom evolution.</title>
        <authorList>
            <person name="Varga T."/>
            <person name="Krizsan K."/>
            <person name="Foldi C."/>
            <person name="Dima B."/>
            <person name="Sanchez-Garcia M."/>
            <person name="Sanchez-Ramirez S."/>
            <person name="Szollosi G.J."/>
            <person name="Szarkandi J.G."/>
            <person name="Papp V."/>
            <person name="Albert L."/>
            <person name="Andreopoulos W."/>
            <person name="Angelini C."/>
            <person name="Antonin V."/>
            <person name="Barry K.W."/>
            <person name="Bougher N.L."/>
            <person name="Buchanan P."/>
            <person name="Buyck B."/>
            <person name="Bense V."/>
            <person name="Catcheside P."/>
            <person name="Chovatia M."/>
            <person name="Cooper J."/>
            <person name="Damon W."/>
            <person name="Desjardin D."/>
            <person name="Finy P."/>
            <person name="Geml J."/>
            <person name="Haridas S."/>
            <person name="Hughes K."/>
            <person name="Justo A."/>
            <person name="Karasinski D."/>
            <person name="Kautmanova I."/>
            <person name="Kiss B."/>
            <person name="Kocsube S."/>
            <person name="Kotiranta H."/>
            <person name="LaButti K.M."/>
            <person name="Lechner B.E."/>
            <person name="Liimatainen K."/>
            <person name="Lipzen A."/>
            <person name="Lukacs Z."/>
            <person name="Mihaltcheva S."/>
            <person name="Morgado L.N."/>
            <person name="Niskanen T."/>
            <person name="Noordeloos M.E."/>
            <person name="Ohm R.A."/>
            <person name="Ortiz-Santana B."/>
            <person name="Ovrebo C."/>
            <person name="Racz N."/>
            <person name="Riley R."/>
            <person name="Savchenko A."/>
            <person name="Shiryaev A."/>
            <person name="Soop K."/>
            <person name="Spirin V."/>
            <person name="Szebenyi C."/>
            <person name="Tomsovsky M."/>
            <person name="Tulloss R.E."/>
            <person name="Uehling J."/>
            <person name="Grigoriev I.V."/>
            <person name="Vagvolgyi C."/>
            <person name="Papp T."/>
            <person name="Martin F.M."/>
            <person name="Miettinen O."/>
            <person name="Hibbett D.S."/>
            <person name="Nagy L.G."/>
        </authorList>
    </citation>
    <scope>NUCLEOTIDE SEQUENCE [LARGE SCALE GENOMIC DNA]</scope>
    <source>
        <strain evidence="1 2">CBS 121175</strain>
    </source>
</reference>
<evidence type="ECO:0000313" key="1">
    <source>
        <dbReference type="EMBL" id="TFK18462.1"/>
    </source>
</evidence>
<dbReference type="EMBL" id="ML210399">
    <property type="protein sequence ID" value="TFK18462.1"/>
    <property type="molecule type" value="Genomic_DNA"/>
</dbReference>
<dbReference type="AlphaFoldDB" id="A0A5C3KEV6"/>
<protein>
    <submittedName>
        <fullName evidence="1">Uncharacterized protein</fullName>
    </submittedName>
</protein>
<gene>
    <name evidence="1" type="ORF">FA15DRAFT_660666</name>
</gene>
<name>A0A5C3KEV6_COPMA</name>
<proteinExistence type="predicted"/>
<dbReference type="Proteomes" id="UP000307440">
    <property type="component" value="Unassembled WGS sequence"/>
</dbReference>